<dbReference type="PANTHER" id="PTHR48070">
    <property type="entry name" value="ESTERASE OVCA2"/>
    <property type="match status" value="1"/>
</dbReference>
<accession>A0A8H6R939</accession>
<organism evidence="4 5">
    <name type="scientific">Pseudocercospora fuligena</name>
    <dbReference type="NCBI Taxonomy" id="685502"/>
    <lineage>
        <taxon>Eukaryota</taxon>
        <taxon>Fungi</taxon>
        <taxon>Dikarya</taxon>
        <taxon>Ascomycota</taxon>
        <taxon>Pezizomycotina</taxon>
        <taxon>Dothideomycetes</taxon>
        <taxon>Dothideomycetidae</taxon>
        <taxon>Mycosphaerellales</taxon>
        <taxon>Mycosphaerellaceae</taxon>
        <taxon>Pseudocercospora</taxon>
    </lineage>
</organism>
<keyword evidence="5" id="KW-1185">Reference proteome</keyword>
<dbReference type="InterPro" id="IPR029058">
    <property type="entry name" value="AB_hydrolase_fold"/>
</dbReference>
<dbReference type="InterPro" id="IPR050593">
    <property type="entry name" value="LovG"/>
</dbReference>
<evidence type="ECO:0000313" key="4">
    <source>
        <dbReference type="EMBL" id="KAF7187575.1"/>
    </source>
</evidence>
<feature type="domain" description="Serine hydrolase" evidence="3">
    <location>
        <begin position="54"/>
        <end position="243"/>
    </location>
</feature>
<sequence>HAQGWKHYLHSISYVVSILIQLSNAERETITLNSETILDLSPTLRAILCHSVANMRVLCLHGQGASPEIMESQTSSFRAFLPPTWTFDYLEAPNDSAPGPGIEGVYPPPHYCFFDWYTPEQMREAVEYLREVIEEDGPYDAIMGFSQGASVTASLLAQSAGNIKFAVFICAALIPPSSATADELAKTIGSFGHIDVPTLHVIGQQDICYNQSRQLSKTCEQSLTQVVFHSGGHDVPRDDVNSRKIASGIEKCAKKALSQF</sequence>
<evidence type="ECO:0000256" key="1">
    <source>
        <dbReference type="ARBA" id="ARBA00022801"/>
    </source>
</evidence>
<dbReference type="Pfam" id="PF03959">
    <property type="entry name" value="FSH1"/>
    <property type="match status" value="1"/>
</dbReference>
<dbReference type="GO" id="GO:0019748">
    <property type="term" value="P:secondary metabolic process"/>
    <property type="evidence" value="ECO:0007669"/>
    <property type="project" value="TreeGrafter"/>
</dbReference>
<evidence type="ECO:0000256" key="2">
    <source>
        <dbReference type="SAM" id="SignalP"/>
    </source>
</evidence>
<dbReference type="Proteomes" id="UP000660729">
    <property type="component" value="Unassembled WGS sequence"/>
</dbReference>
<proteinExistence type="predicted"/>
<dbReference type="GO" id="GO:0005737">
    <property type="term" value="C:cytoplasm"/>
    <property type="evidence" value="ECO:0007669"/>
    <property type="project" value="TreeGrafter"/>
</dbReference>
<feature type="chain" id="PRO_5033990809" evidence="2">
    <location>
        <begin position="26"/>
        <end position="260"/>
    </location>
</feature>
<keyword evidence="1" id="KW-0378">Hydrolase</keyword>
<dbReference type="GO" id="GO:0005634">
    <property type="term" value="C:nucleus"/>
    <property type="evidence" value="ECO:0007669"/>
    <property type="project" value="TreeGrafter"/>
</dbReference>
<feature type="non-terminal residue" evidence="4">
    <location>
        <position position="260"/>
    </location>
</feature>
<dbReference type="Gene3D" id="3.40.50.1820">
    <property type="entry name" value="alpha/beta hydrolase"/>
    <property type="match status" value="1"/>
</dbReference>
<dbReference type="InterPro" id="IPR005645">
    <property type="entry name" value="FSH-like_dom"/>
</dbReference>
<dbReference type="PANTHER" id="PTHR48070:SF7">
    <property type="entry name" value="SERINE HYDROLASE FSH DOMAIN-CONTAINING PROTEIN-RELATED"/>
    <property type="match status" value="1"/>
</dbReference>
<dbReference type="EMBL" id="JABCIY010000224">
    <property type="protein sequence ID" value="KAF7187575.1"/>
    <property type="molecule type" value="Genomic_DNA"/>
</dbReference>
<name>A0A8H6R939_9PEZI</name>
<gene>
    <name evidence="4" type="ORF">HII31_10914</name>
</gene>
<protein>
    <submittedName>
        <fullName evidence="4">Esterase FUS5</fullName>
    </submittedName>
</protein>
<comment type="caution">
    <text evidence="4">The sequence shown here is derived from an EMBL/GenBank/DDBJ whole genome shotgun (WGS) entry which is preliminary data.</text>
</comment>
<feature type="signal peptide" evidence="2">
    <location>
        <begin position="1"/>
        <end position="25"/>
    </location>
</feature>
<evidence type="ECO:0000259" key="3">
    <source>
        <dbReference type="Pfam" id="PF03959"/>
    </source>
</evidence>
<keyword evidence="2" id="KW-0732">Signal</keyword>
<dbReference type="SUPFAM" id="SSF53474">
    <property type="entry name" value="alpha/beta-Hydrolases"/>
    <property type="match status" value="1"/>
</dbReference>
<reference evidence="4" key="1">
    <citation type="submission" date="2020-04" db="EMBL/GenBank/DDBJ databases">
        <title>Draft genome resource of the tomato pathogen Pseudocercospora fuligena.</title>
        <authorList>
            <person name="Zaccaron A."/>
        </authorList>
    </citation>
    <scope>NUCLEOTIDE SEQUENCE</scope>
    <source>
        <strain evidence="4">PF001</strain>
    </source>
</reference>
<evidence type="ECO:0000313" key="5">
    <source>
        <dbReference type="Proteomes" id="UP000660729"/>
    </source>
</evidence>
<dbReference type="AlphaFoldDB" id="A0A8H6R939"/>
<dbReference type="GO" id="GO:0016787">
    <property type="term" value="F:hydrolase activity"/>
    <property type="evidence" value="ECO:0007669"/>
    <property type="project" value="UniProtKB-KW"/>
</dbReference>
<dbReference type="OrthoDB" id="3631038at2759"/>